<dbReference type="GO" id="GO:1904680">
    <property type="term" value="F:peptide transmembrane transporter activity"/>
    <property type="evidence" value="ECO:0007669"/>
    <property type="project" value="TreeGrafter"/>
</dbReference>
<dbReference type="EMBL" id="BNJF01000003">
    <property type="protein sequence ID" value="GHO47688.1"/>
    <property type="molecule type" value="Genomic_DNA"/>
</dbReference>
<dbReference type="RefSeq" id="WP_220196935.1">
    <property type="nucleotide sequence ID" value="NZ_BNJF01000003.1"/>
</dbReference>
<dbReference type="Pfam" id="PF00496">
    <property type="entry name" value="SBP_bac_5"/>
    <property type="match status" value="1"/>
</dbReference>
<dbReference type="InterPro" id="IPR030678">
    <property type="entry name" value="Peptide/Ni-bd"/>
</dbReference>
<accession>A0A8J3I8E3</accession>
<sequence>MTERPMNNDELSMTRRQALQLALVTGGSIVGGSFLAACNDSTSPTESITPTPRNQTLIVDQSAQFTVFDSFNPFIPNGQQYQTGFGQVCKEFLFYYNLITGETKPWLAKSWEYNSDHTQLTLKLNPKAHWNDGTAFTAKDIVFTLQMLLQNDALIGASNYIPFVKQAKASDDQTVVIDLKIANPRFHYNFICGIINGIEIVPEHIWSKQNPLTFKAGPPVWTGPYKLDRTIPSQFMYIWKKDPNYWNKDELDPKPEYVVYRTTPTTDSEVEQFKRGQVDVPAFDYQHAVAIKNQYSNIAIEQKFRDPCPRAIAINCDPSKGLLADPRMHWAISYLIDRKMLGSTVWSVPTPPAQFPWGDYPSNEKWSDQSIAAKYQLTYDPKKAAALLDEMGAKLNSSGKRTYNGQPLQYEIMTSAKVGDPEYIYGQKLADELNKIGISANVRYYDGTVWTNKFNNGQFDITTYYICGEVLDPGQLYSSFEISKTKPINQDASAGGNFQRVTYKDLDSLAKELDHTDPGDTANMALFNQALDTFYKDLPIIPVTQTTYPTVFNTSYWTNWPTDDNLYQVPSNWWGQFLFVVGSLKPTGKA</sequence>
<dbReference type="AlphaFoldDB" id="A0A8J3I8E3"/>
<evidence type="ECO:0000259" key="1">
    <source>
        <dbReference type="Pfam" id="PF00496"/>
    </source>
</evidence>
<dbReference type="Gene3D" id="3.40.190.10">
    <property type="entry name" value="Periplasmic binding protein-like II"/>
    <property type="match status" value="1"/>
</dbReference>
<dbReference type="PIRSF" id="PIRSF002741">
    <property type="entry name" value="MppA"/>
    <property type="match status" value="1"/>
</dbReference>
<comment type="caution">
    <text evidence="2">The sequence shown here is derived from an EMBL/GenBank/DDBJ whole genome shotgun (WGS) entry which is preliminary data.</text>
</comment>
<dbReference type="PANTHER" id="PTHR30290">
    <property type="entry name" value="PERIPLASMIC BINDING COMPONENT OF ABC TRANSPORTER"/>
    <property type="match status" value="1"/>
</dbReference>
<dbReference type="CDD" id="cd08509">
    <property type="entry name" value="PBP2_TmCBP_oligosaccharides_like"/>
    <property type="match status" value="1"/>
</dbReference>
<proteinExistence type="predicted"/>
<dbReference type="Gene3D" id="3.90.76.10">
    <property type="entry name" value="Dipeptide-binding Protein, Domain 1"/>
    <property type="match status" value="1"/>
</dbReference>
<dbReference type="GO" id="GO:0042597">
    <property type="term" value="C:periplasmic space"/>
    <property type="evidence" value="ECO:0007669"/>
    <property type="project" value="UniProtKB-ARBA"/>
</dbReference>
<reference evidence="2" key="1">
    <citation type="submission" date="2020-10" db="EMBL/GenBank/DDBJ databases">
        <title>Taxonomic study of unclassified bacteria belonging to the class Ktedonobacteria.</title>
        <authorList>
            <person name="Yabe S."/>
            <person name="Wang C.M."/>
            <person name="Zheng Y."/>
            <person name="Sakai Y."/>
            <person name="Cavaletti L."/>
            <person name="Monciardini P."/>
            <person name="Donadio S."/>
        </authorList>
    </citation>
    <scope>NUCLEOTIDE SEQUENCE</scope>
    <source>
        <strain evidence="2">SOSP1-1</strain>
    </source>
</reference>
<evidence type="ECO:0000313" key="2">
    <source>
        <dbReference type="EMBL" id="GHO47688.1"/>
    </source>
</evidence>
<organism evidence="2 3">
    <name type="scientific">Ktedonospora formicarum</name>
    <dbReference type="NCBI Taxonomy" id="2778364"/>
    <lineage>
        <taxon>Bacteria</taxon>
        <taxon>Bacillati</taxon>
        <taxon>Chloroflexota</taxon>
        <taxon>Ktedonobacteria</taxon>
        <taxon>Ktedonobacterales</taxon>
        <taxon>Ktedonobacteraceae</taxon>
        <taxon>Ktedonospora</taxon>
    </lineage>
</organism>
<dbReference type="GO" id="GO:0043190">
    <property type="term" value="C:ATP-binding cassette (ABC) transporter complex"/>
    <property type="evidence" value="ECO:0007669"/>
    <property type="project" value="InterPro"/>
</dbReference>
<name>A0A8J3I8E3_9CHLR</name>
<dbReference type="InterPro" id="IPR000914">
    <property type="entry name" value="SBP_5_dom"/>
</dbReference>
<dbReference type="Gene3D" id="3.10.105.10">
    <property type="entry name" value="Dipeptide-binding Protein, Domain 3"/>
    <property type="match status" value="1"/>
</dbReference>
<evidence type="ECO:0000313" key="3">
    <source>
        <dbReference type="Proteomes" id="UP000612362"/>
    </source>
</evidence>
<gene>
    <name evidence="2" type="ORF">KSX_58510</name>
</gene>
<keyword evidence="3" id="KW-1185">Reference proteome</keyword>
<feature type="domain" description="Solute-binding protein family 5" evidence="1">
    <location>
        <begin position="103"/>
        <end position="481"/>
    </location>
</feature>
<dbReference type="PANTHER" id="PTHR30290:SF16">
    <property type="entry name" value="OLIGOPEPTIDE ABC TRANSPORTER, PERIPLASMIC OLIGOPEPTIDE-BINDING PROTEIN"/>
    <property type="match status" value="1"/>
</dbReference>
<dbReference type="SUPFAM" id="SSF53850">
    <property type="entry name" value="Periplasmic binding protein-like II"/>
    <property type="match status" value="1"/>
</dbReference>
<protein>
    <submittedName>
        <fullName evidence="2">ABC transporter substrate-binding protein</fullName>
    </submittedName>
</protein>
<dbReference type="InterPro" id="IPR039424">
    <property type="entry name" value="SBP_5"/>
</dbReference>
<dbReference type="GO" id="GO:0015833">
    <property type="term" value="P:peptide transport"/>
    <property type="evidence" value="ECO:0007669"/>
    <property type="project" value="TreeGrafter"/>
</dbReference>
<dbReference type="Proteomes" id="UP000612362">
    <property type="component" value="Unassembled WGS sequence"/>
</dbReference>